<dbReference type="PROSITE" id="PS51384">
    <property type="entry name" value="FAD_FR"/>
    <property type="match status" value="1"/>
</dbReference>
<dbReference type="SUPFAM" id="SSF63380">
    <property type="entry name" value="Riboflavin synthase domain-like"/>
    <property type="match status" value="1"/>
</dbReference>
<evidence type="ECO:0000256" key="1">
    <source>
        <dbReference type="ARBA" id="ARBA00010617"/>
    </source>
</evidence>
<feature type="domain" description="FAD-binding FR-type" evidence="3">
    <location>
        <begin position="398"/>
        <end position="509"/>
    </location>
</feature>
<dbReference type="Proteomes" id="UP001501624">
    <property type="component" value="Unassembled WGS sequence"/>
</dbReference>
<proteinExistence type="inferred from homology"/>
<evidence type="ECO:0000259" key="3">
    <source>
        <dbReference type="PROSITE" id="PS51384"/>
    </source>
</evidence>
<accession>A0ABP7JB07</accession>
<dbReference type="EMBL" id="BAABCM010000011">
    <property type="protein sequence ID" value="GAA3838802.1"/>
    <property type="molecule type" value="Genomic_DNA"/>
</dbReference>
<organism evidence="4 5">
    <name type="scientific">Amycolatopsis tucumanensis</name>
    <dbReference type="NCBI Taxonomy" id="401106"/>
    <lineage>
        <taxon>Bacteria</taxon>
        <taxon>Bacillati</taxon>
        <taxon>Actinomycetota</taxon>
        <taxon>Actinomycetes</taxon>
        <taxon>Pseudonocardiales</taxon>
        <taxon>Pseudonocardiaceae</taxon>
        <taxon>Amycolatopsis</taxon>
    </lineage>
</organism>
<dbReference type="Gene3D" id="3.10.20.30">
    <property type="match status" value="1"/>
</dbReference>
<dbReference type="InterPro" id="IPR017938">
    <property type="entry name" value="Riboflavin_synthase-like_b-brl"/>
</dbReference>
<dbReference type="SUPFAM" id="SSF48264">
    <property type="entry name" value="Cytochrome P450"/>
    <property type="match status" value="1"/>
</dbReference>
<reference evidence="5" key="1">
    <citation type="journal article" date="2019" name="Int. J. Syst. Evol. Microbiol.">
        <title>The Global Catalogue of Microorganisms (GCM) 10K type strain sequencing project: providing services to taxonomists for standard genome sequencing and annotation.</title>
        <authorList>
            <consortium name="The Broad Institute Genomics Platform"/>
            <consortium name="The Broad Institute Genome Sequencing Center for Infectious Disease"/>
            <person name="Wu L."/>
            <person name="Ma J."/>
        </authorList>
    </citation>
    <scope>NUCLEOTIDE SEQUENCE [LARGE SCALE GENOMIC DNA]</scope>
    <source>
        <strain evidence="5">JCM 17017</strain>
    </source>
</reference>
<dbReference type="SUPFAM" id="SSF52343">
    <property type="entry name" value="Ferredoxin reductase-like, C-terminal NADP-linked domain"/>
    <property type="match status" value="1"/>
</dbReference>
<dbReference type="PRINTS" id="PR00359">
    <property type="entry name" value="BP450"/>
</dbReference>
<dbReference type="CDD" id="cd00207">
    <property type="entry name" value="fer2"/>
    <property type="match status" value="1"/>
</dbReference>
<dbReference type="InterPro" id="IPR001128">
    <property type="entry name" value="Cyt_P450"/>
</dbReference>
<keyword evidence="5" id="KW-1185">Reference proteome</keyword>
<dbReference type="PANTHER" id="PTHR46696">
    <property type="entry name" value="P450, PUTATIVE (EUROFUNG)-RELATED"/>
    <property type="match status" value="1"/>
</dbReference>
<protein>
    <submittedName>
        <fullName evidence="4">Cytochrome P450/oxidoreductase</fullName>
    </submittedName>
</protein>
<dbReference type="Gene3D" id="2.40.30.10">
    <property type="entry name" value="Translation factors"/>
    <property type="match status" value="1"/>
</dbReference>
<evidence type="ECO:0000259" key="2">
    <source>
        <dbReference type="PROSITE" id="PS51085"/>
    </source>
</evidence>
<gene>
    <name evidence="4" type="ORF">GCM10022380_66240</name>
</gene>
<dbReference type="InterPro" id="IPR017972">
    <property type="entry name" value="Cyt_P450_CS"/>
</dbReference>
<dbReference type="PROSITE" id="PS00197">
    <property type="entry name" value="2FE2S_FER_1"/>
    <property type="match status" value="1"/>
</dbReference>
<dbReference type="PROSITE" id="PS51085">
    <property type="entry name" value="2FE2S_FER_2"/>
    <property type="match status" value="1"/>
</dbReference>
<dbReference type="RefSeq" id="WP_237335374.1">
    <property type="nucleotide sequence ID" value="NZ_BAABCM010000011.1"/>
</dbReference>
<dbReference type="Pfam" id="PF00111">
    <property type="entry name" value="Fer2"/>
    <property type="match status" value="1"/>
</dbReference>
<dbReference type="InterPro" id="IPR036396">
    <property type="entry name" value="Cyt_P450_sf"/>
</dbReference>
<sequence>MSCPFTDPRALFGDLAEARSRPGLTWSESMGRYVVSRYGDIVEALHQPEVFSSRPAVPELPSPWRERFAGRVPDRGTLLGHDNPDHDRLRAAVNTFFMPRRLARFEPWIERNAHALIDEFADRGEIELKRHFALPLPLRTIAHIVGLDVDKADWIGFALAFFLGPKDTHYRASPEEKADALLELHEHIREVMADRRRDRRDDLISHVWNVRDSGEAETTDFEMLSLFPGLMLAGHETSSNLLCTGLAHLLSRDGAYEAAQHDDASRARALEELLRYESAITGMSRVVTRDTELGGTRLRAGDEVFLAYASGSRDGSVFDNPDGVLLDRGFERPHLGFGQGVHACLGAPLARLLLKTELRVIHERLPGLRLATPYDELEYGPVGEGRGVPELLVRWNPGGPRPARVRTRPGIQAVVAGKFVVADGVVELEFTPVDGRFPAWAPGAHVDIRFAPGLTRQYSLCGDPAEQDRWRVAVRREADGRGGSVHAHDRLAVGDVVTLTGPRNNFALAPAPEYLFIAGGIGITPLLPMLSRAGAPWRMVYLGRTVRSMPYRDVLRGLGDVTIWTSDRGRFDLDALLASAKPGTAVYCCGPERLLAAVEELCDRHALALHVERFAPKPQEFGRNAEFEVVLAGSGRTVRVGPDESVLDAVNRAGAGVPSTCREGTCGTCEVRVLGGKADHRDSVLTPEERAAGEYLMPCVSRSQTPSLVLDL</sequence>
<dbReference type="PROSITE" id="PS00086">
    <property type="entry name" value="CYTOCHROME_P450"/>
    <property type="match status" value="1"/>
</dbReference>
<dbReference type="InterPro" id="IPR036010">
    <property type="entry name" value="2Fe-2S_ferredoxin-like_sf"/>
</dbReference>
<dbReference type="InterPro" id="IPR039261">
    <property type="entry name" value="FNR_nucleotide-bd"/>
</dbReference>
<dbReference type="InterPro" id="IPR006058">
    <property type="entry name" value="2Fe2S_fd_BS"/>
</dbReference>
<dbReference type="InterPro" id="IPR001041">
    <property type="entry name" value="2Fe-2S_ferredoxin-type"/>
</dbReference>
<name>A0ABP7JB07_9PSEU</name>
<dbReference type="InterPro" id="IPR002397">
    <property type="entry name" value="Cyt_P450_B"/>
</dbReference>
<dbReference type="InterPro" id="IPR012675">
    <property type="entry name" value="Beta-grasp_dom_sf"/>
</dbReference>
<comment type="similarity">
    <text evidence="1">Belongs to the cytochrome P450 family.</text>
</comment>
<dbReference type="Pfam" id="PF00067">
    <property type="entry name" value="p450"/>
    <property type="match status" value="1"/>
</dbReference>
<dbReference type="Gene3D" id="3.40.50.80">
    <property type="entry name" value="Nucleotide-binding domain of ferredoxin-NADP reductase (FNR) module"/>
    <property type="match status" value="1"/>
</dbReference>
<dbReference type="PANTHER" id="PTHR46696:SF6">
    <property type="entry name" value="P450, PUTATIVE (EUROFUNG)-RELATED"/>
    <property type="match status" value="1"/>
</dbReference>
<dbReference type="Gene3D" id="1.10.630.10">
    <property type="entry name" value="Cytochrome P450"/>
    <property type="match status" value="1"/>
</dbReference>
<dbReference type="InterPro" id="IPR017927">
    <property type="entry name" value="FAD-bd_FR_type"/>
</dbReference>
<dbReference type="SUPFAM" id="SSF54292">
    <property type="entry name" value="2Fe-2S ferredoxin-like"/>
    <property type="match status" value="1"/>
</dbReference>
<evidence type="ECO:0000313" key="4">
    <source>
        <dbReference type="EMBL" id="GAA3838802.1"/>
    </source>
</evidence>
<feature type="domain" description="2Fe-2S ferredoxin-type" evidence="2">
    <location>
        <begin position="625"/>
        <end position="712"/>
    </location>
</feature>
<evidence type="ECO:0000313" key="5">
    <source>
        <dbReference type="Proteomes" id="UP001501624"/>
    </source>
</evidence>
<dbReference type="CDD" id="cd06185">
    <property type="entry name" value="PDR_like"/>
    <property type="match status" value="1"/>
</dbReference>
<comment type="caution">
    <text evidence="4">The sequence shown here is derived from an EMBL/GenBank/DDBJ whole genome shotgun (WGS) entry which is preliminary data.</text>
</comment>